<evidence type="ECO:0000256" key="1">
    <source>
        <dbReference type="ARBA" id="ARBA00006620"/>
    </source>
</evidence>
<evidence type="ECO:0000256" key="7">
    <source>
        <dbReference type="ARBA" id="ARBA00023016"/>
    </source>
</evidence>
<dbReference type="SUPFAM" id="SSF54786">
    <property type="entry name" value="YcfA/nrd intein domain"/>
    <property type="match status" value="1"/>
</dbReference>
<dbReference type="GO" id="GO:0016787">
    <property type="term" value="F:hydrolase activity"/>
    <property type="evidence" value="ECO:0007669"/>
    <property type="project" value="UniProtKB-KW"/>
</dbReference>
<dbReference type="InterPro" id="IPR038570">
    <property type="entry name" value="HicA_sf"/>
</dbReference>
<dbReference type="EMBL" id="CP007448">
    <property type="protein sequence ID" value="ATX62900.1"/>
    <property type="molecule type" value="Genomic_DNA"/>
</dbReference>
<organism evidence="8 9">
    <name type="scientific">Yersinia enterocolitica LC20</name>
    <dbReference type="NCBI Taxonomy" id="1443113"/>
    <lineage>
        <taxon>Bacteria</taxon>
        <taxon>Pseudomonadati</taxon>
        <taxon>Pseudomonadota</taxon>
        <taxon>Gammaproteobacteria</taxon>
        <taxon>Enterobacterales</taxon>
        <taxon>Yersiniaceae</taxon>
        <taxon>Yersinia</taxon>
    </lineage>
</organism>
<evidence type="ECO:0000313" key="8">
    <source>
        <dbReference type="EMBL" id="ATX62900.1"/>
    </source>
</evidence>
<dbReference type="InterPro" id="IPR012933">
    <property type="entry name" value="HicA_mRNA_interferase"/>
</dbReference>
<evidence type="ECO:0000313" key="9">
    <source>
        <dbReference type="Proteomes" id="UP000230961"/>
    </source>
</evidence>
<dbReference type="GO" id="GO:0003729">
    <property type="term" value="F:mRNA binding"/>
    <property type="evidence" value="ECO:0007669"/>
    <property type="project" value="InterPro"/>
</dbReference>
<name>A0A7U5PH29_YEREN</name>
<dbReference type="GO" id="GO:0004519">
    <property type="term" value="F:endonuclease activity"/>
    <property type="evidence" value="ECO:0007669"/>
    <property type="project" value="UniProtKB-KW"/>
</dbReference>
<evidence type="ECO:0000256" key="6">
    <source>
        <dbReference type="ARBA" id="ARBA00022884"/>
    </source>
</evidence>
<sequence length="60" mass="6896">MKSSELMRLLEEYGWEMVRIKGSHHTFKHPDSANLVTVPHPTKEIKAGTLRQILRKAGIK</sequence>
<keyword evidence="7" id="KW-0346">Stress response</keyword>
<evidence type="ECO:0000256" key="2">
    <source>
        <dbReference type="ARBA" id="ARBA00022649"/>
    </source>
</evidence>
<keyword evidence="5" id="KW-0378">Hydrolase</keyword>
<dbReference type="KEGG" id="yel:LC20_08070"/>
<dbReference type="Gene3D" id="3.30.920.30">
    <property type="entry name" value="Hypothetical protein"/>
    <property type="match status" value="1"/>
</dbReference>
<evidence type="ECO:0000256" key="5">
    <source>
        <dbReference type="ARBA" id="ARBA00022801"/>
    </source>
</evidence>
<dbReference type="Proteomes" id="UP000230961">
    <property type="component" value="Chromosome"/>
</dbReference>
<comment type="similarity">
    <text evidence="1">Belongs to the HicA mRNA interferase family.</text>
</comment>
<gene>
    <name evidence="8" type="ORF">LC20_08070</name>
</gene>
<dbReference type="Pfam" id="PF07927">
    <property type="entry name" value="HicA_toxin"/>
    <property type="match status" value="1"/>
</dbReference>
<keyword evidence="4" id="KW-0255">Endonuclease</keyword>
<reference evidence="8 9" key="1">
    <citation type="submission" date="2017-11" db="EMBL/GenBank/DDBJ databases">
        <title>The complete genome sequence and comparative genome analysis of Yersinia enterocolitica strain LC20.</title>
        <authorList>
            <person name="Shi G."/>
            <person name="Su M."/>
            <person name="Liang J."/>
            <person name="Gu W."/>
            <person name="Xiao Y."/>
            <person name="Zhang Z."/>
            <person name="Qiu H."/>
            <person name="Duan R."/>
            <person name="Zhang Z."/>
            <person name="Li Y."/>
            <person name="Zhang X."/>
            <person name="Ling Y."/>
            <person name="Song L."/>
            <person name="Chen M."/>
            <person name="Zhao Y."/>
            <person name="Wu J."/>
            <person name="Jing H."/>
            <person name="Xiao J."/>
            <person name="Wang X."/>
        </authorList>
    </citation>
    <scope>NUCLEOTIDE SEQUENCE [LARGE SCALE GENOMIC DNA]</scope>
    <source>
        <strain evidence="8 9">LC20</strain>
    </source>
</reference>
<accession>A0A7U5PH29</accession>
<proteinExistence type="inferred from homology"/>
<evidence type="ECO:0000256" key="3">
    <source>
        <dbReference type="ARBA" id="ARBA00022722"/>
    </source>
</evidence>
<dbReference type="PANTHER" id="PTHR34873:SF3">
    <property type="entry name" value="ADDICTION MODULE TOXIN, HICA FAMILY"/>
    <property type="match status" value="1"/>
</dbReference>
<evidence type="ECO:0000256" key="4">
    <source>
        <dbReference type="ARBA" id="ARBA00022759"/>
    </source>
</evidence>
<keyword evidence="6" id="KW-0694">RNA-binding</keyword>
<keyword evidence="2" id="KW-1277">Toxin-antitoxin system</keyword>
<dbReference type="PANTHER" id="PTHR34873">
    <property type="entry name" value="SSR1766 PROTEIN"/>
    <property type="match status" value="1"/>
</dbReference>
<dbReference type="AlphaFoldDB" id="A0A7U5PH29"/>
<protein>
    <submittedName>
        <fullName evidence="8">Toxin HicA</fullName>
    </submittedName>
</protein>
<keyword evidence="3" id="KW-0540">Nuclease</keyword>